<organism evidence="2 3">
    <name type="scientific">Mediterraneibacter gnavus</name>
    <name type="common">Ruminococcus gnavus</name>
    <dbReference type="NCBI Taxonomy" id="33038"/>
    <lineage>
        <taxon>Bacteria</taxon>
        <taxon>Bacillati</taxon>
        <taxon>Bacillota</taxon>
        <taxon>Clostridia</taxon>
        <taxon>Lachnospirales</taxon>
        <taxon>Lachnospiraceae</taxon>
        <taxon>Mediterraneibacter</taxon>
    </lineage>
</organism>
<reference evidence="2" key="1">
    <citation type="submission" date="2021-10" db="EMBL/GenBank/DDBJ databases">
        <title>Collection of gut derived symbiotic bacterial strains cultured from healthy donors.</title>
        <authorList>
            <person name="Lin H."/>
            <person name="Littmann E."/>
            <person name="Claire K."/>
            <person name="Pamer E."/>
        </authorList>
    </citation>
    <scope>NUCLEOTIDE SEQUENCE</scope>
    <source>
        <strain evidence="2">MSK.23.18</strain>
    </source>
</reference>
<dbReference type="InterPro" id="IPR056638">
    <property type="entry name" value="DUF7736"/>
</dbReference>
<proteinExistence type="predicted"/>
<evidence type="ECO:0000259" key="1">
    <source>
        <dbReference type="Pfam" id="PF24875"/>
    </source>
</evidence>
<dbReference type="AlphaFoldDB" id="A0AAJ1B8C8"/>
<feature type="domain" description="DUF7736" evidence="1">
    <location>
        <begin position="3"/>
        <end position="65"/>
    </location>
</feature>
<name>A0AAJ1B8C8_MEDGN</name>
<sequence>MTKREAAVMEVYTGTVMLEGDDTKYTQQYIEKLLGRPFSYIEFLNENFTAELKERAKPDFIKICRNATDD</sequence>
<dbReference type="RefSeq" id="WP_117994774.1">
    <property type="nucleotide sequence ID" value="NZ_BAABXJ010000001.1"/>
</dbReference>
<evidence type="ECO:0000313" key="2">
    <source>
        <dbReference type="EMBL" id="MCB5620353.1"/>
    </source>
</evidence>
<dbReference type="Pfam" id="PF24875">
    <property type="entry name" value="DUF7736"/>
    <property type="match status" value="1"/>
</dbReference>
<protein>
    <recommendedName>
        <fullName evidence="1">DUF7736 domain-containing protein</fullName>
    </recommendedName>
</protein>
<evidence type="ECO:0000313" key="3">
    <source>
        <dbReference type="Proteomes" id="UP001297370"/>
    </source>
</evidence>
<accession>A0AAJ1B8C8</accession>
<dbReference type="EMBL" id="JAJBOM010000024">
    <property type="protein sequence ID" value="MCB5620353.1"/>
    <property type="molecule type" value="Genomic_DNA"/>
</dbReference>
<dbReference type="Proteomes" id="UP001297370">
    <property type="component" value="Unassembled WGS sequence"/>
</dbReference>
<gene>
    <name evidence="2" type="ORF">LIQ08_14510</name>
</gene>
<comment type="caution">
    <text evidence="2">The sequence shown here is derived from an EMBL/GenBank/DDBJ whole genome shotgun (WGS) entry which is preliminary data.</text>
</comment>